<dbReference type="RefSeq" id="WP_043146526.1">
    <property type="nucleotide sequence ID" value="NZ_JSUQ01000030.1"/>
</dbReference>
<evidence type="ECO:0000313" key="4">
    <source>
        <dbReference type="Proteomes" id="UP000030960"/>
    </source>
</evidence>
<organism evidence="3 4">
    <name type="scientific">Mameliella alba</name>
    <dbReference type="NCBI Taxonomy" id="561184"/>
    <lineage>
        <taxon>Bacteria</taxon>
        <taxon>Pseudomonadati</taxon>
        <taxon>Pseudomonadota</taxon>
        <taxon>Alphaproteobacteria</taxon>
        <taxon>Rhodobacterales</taxon>
        <taxon>Roseobacteraceae</taxon>
        <taxon>Mameliella</taxon>
    </lineage>
</organism>
<sequence>MTGSAGIDVAANRAATKWTRREQAGRVLWALATPFFRLSPRPLWGWRRAMLRAFGATVGRGVHVYPTVRISIPWNLTLCEGCAVGDHAILYALGPITLGLRATVSQYAHLCAGSHDWHAPAMPLTKPPIAIGADVWICADVFVGPGVTVGDGAILGARAVVMRDVDPQCIVAGNPAKHIRSRTK</sequence>
<accession>A0A0B3SHV8</accession>
<dbReference type="Gene3D" id="2.160.10.10">
    <property type="entry name" value="Hexapeptide repeat proteins"/>
    <property type="match status" value="1"/>
</dbReference>
<dbReference type="InterPro" id="IPR011004">
    <property type="entry name" value="Trimer_LpxA-like_sf"/>
</dbReference>
<dbReference type="PANTHER" id="PTHR23416">
    <property type="entry name" value="SIALIC ACID SYNTHASE-RELATED"/>
    <property type="match status" value="1"/>
</dbReference>
<proteinExistence type="inferred from homology"/>
<dbReference type="CDD" id="cd05825">
    <property type="entry name" value="LbH_wcaF_like"/>
    <property type="match status" value="1"/>
</dbReference>
<keyword evidence="4" id="KW-1185">Reference proteome</keyword>
<dbReference type="SUPFAM" id="SSF51161">
    <property type="entry name" value="Trimeric LpxA-like enzymes"/>
    <property type="match status" value="1"/>
</dbReference>
<dbReference type="InterPro" id="IPR051159">
    <property type="entry name" value="Hexapeptide_acetyltransf"/>
</dbReference>
<dbReference type="PATRIC" id="fig|1515334.3.peg.5289"/>
<dbReference type="GO" id="GO:0008374">
    <property type="term" value="F:O-acyltransferase activity"/>
    <property type="evidence" value="ECO:0007669"/>
    <property type="project" value="TreeGrafter"/>
</dbReference>
<reference evidence="3 4" key="1">
    <citation type="submission" date="2014-10" db="EMBL/GenBank/DDBJ databases">
        <title>Genome sequence of Ponticoccus sp. strain UMTAT08 isolated from clonal culture of toxic dinoflagellate Alexandrium tamiyavanichii.</title>
        <authorList>
            <person name="Gan H.Y."/>
            <person name="Muhd D.-D."/>
            <person name="Mohd Noor M.E."/>
            <person name="Yeong Y.S."/>
            <person name="Usup G."/>
        </authorList>
    </citation>
    <scope>NUCLEOTIDE SEQUENCE [LARGE SCALE GENOMIC DNA]</scope>
    <source>
        <strain evidence="3 4">UMTAT08</strain>
    </source>
</reference>
<comment type="caution">
    <text evidence="3">The sequence shown here is derived from an EMBL/GenBank/DDBJ whole genome shotgun (WGS) entry which is preliminary data.</text>
</comment>
<dbReference type="GO" id="GO:0005829">
    <property type="term" value="C:cytosol"/>
    <property type="evidence" value="ECO:0007669"/>
    <property type="project" value="TreeGrafter"/>
</dbReference>
<dbReference type="Pfam" id="PF00132">
    <property type="entry name" value="Hexapep"/>
    <property type="match status" value="1"/>
</dbReference>
<comment type="similarity">
    <text evidence="1">Belongs to the transferase hexapeptide repeat family.</text>
</comment>
<evidence type="ECO:0000256" key="1">
    <source>
        <dbReference type="ARBA" id="ARBA00007274"/>
    </source>
</evidence>
<dbReference type="Proteomes" id="UP000030960">
    <property type="component" value="Unassembled WGS sequence"/>
</dbReference>
<gene>
    <name evidence="3" type="ORF">OA50_05278</name>
</gene>
<protein>
    <submittedName>
        <fullName evidence="3">Acetyltransferase</fullName>
    </submittedName>
</protein>
<name>A0A0B3SHV8_9RHOB</name>
<dbReference type="PANTHER" id="PTHR23416:SF23">
    <property type="entry name" value="ACETYLTRANSFERASE C18B11.09C-RELATED"/>
    <property type="match status" value="1"/>
</dbReference>
<dbReference type="OrthoDB" id="9815592at2"/>
<dbReference type="AlphaFoldDB" id="A0A0B3SHV8"/>
<evidence type="ECO:0000313" key="3">
    <source>
        <dbReference type="EMBL" id="KHQ50159.1"/>
    </source>
</evidence>
<evidence type="ECO:0000256" key="2">
    <source>
        <dbReference type="ARBA" id="ARBA00022679"/>
    </source>
</evidence>
<dbReference type="InterPro" id="IPR001451">
    <property type="entry name" value="Hexapep"/>
</dbReference>
<keyword evidence="2 3" id="KW-0808">Transferase</keyword>
<dbReference type="EMBL" id="JSUQ01000030">
    <property type="protein sequence ID" value="KHQ50159.1"/>
    <property type="molecule type" value="Genomic_DNA"/>
</dbReference>